<dbReference type="Proteomes" id="UP000027822">
    <property type="component" value="Unassembled WGS sequence"/>
</dbReference>
<proteinExistence type="predicted"/>
<reference evidence="1 2" key="1">
    <citation type="submission" date="2014-06" db="EMBL/GenBank/DDBJ databases">
        <title>Draft genome sequence of Bacillus manliponensis JCM 15802 (MCCC 1A00708).</title>
        <authorList>
            <person name="Lai Q."/>
            <person name="Liu Y."/>
            <person name="Shao Z."/>
        </authorList>
    </citation>
    <scope>NUCLEOTIDE SEQUENCE [LARGE SCALE GENOMIC DNA]</scope>
    <source>
        <strain evidence="1 2">JCM 15802</strain>
    </source>
</reference>
<dbReference type="RefSeq" id="WP_034644122.1">
    <property type="nucleotide sequence ID" value="NZ_CBCSJC010000040.1"/>
</dbReference>
<protein>
    <submittedName>
        <fullName evidence="1">Uncharacterized protein</fullName>
    </submittedName>
</protein>
<dbReference type="OrthoDB" id="2920288at2"/>
<accession>A0A073JSH8</accession>
<evidence type="ECO:0000313" key="1">
    <source>
        <dbReference type="EMBL" id="KEK17156.1"/>
    </source>
</evidence>
<keyword evidence="2" id="KW-1185">Reference proteome</keyword>
<sequence length="59" mass="6794">MLNLQNVSQVVLPTWVMEGVKNEFELMLKAREYINAARYPGYRIVSIRNGMASCEKEDS</sequence>
<name>A0A073JSH8_9BACI</name>
<comment type="caution">
    <text evidence="1">The sequence shown here is derived from an EMBL/GenBank/DDBJ whole genome shotgun (WGS) entry which is preliminary data.</text>
</comment>
<gene>
    <name evidence="1" type="ORF">BAMA_18270</name>
</gene>
<evidence type="ECO:0000313" key="2">
    <source>
        <dbReference type="Proteomes" id="UP000027822"/>
    </source>
</evidence>
<dbReference type="EMBL" id="JOTN01000042">
    <property type="protein sequence ID" value="KEK17156.1"/>
    <property type="molecule type" value="Genomic_DNA"/>
</dbReference>
<organism evidence="1 2">
    <name type="scientific">Bacillus manliponensis</name>
    <dbReference type="NCBI Taxonomy" id="574376"/>
    <lineage>
        <taxon>Bacteria</taxon>
        <taxon>Bacillati</taxon>
        <taxon>Bacillota</taxon>
        <taxon>Bacilli</taxon>
        <taxon>Bacillales</taxon>
        <taxon>Bacillaceae</taxon>
        <taxon>Bacillus</taxon>
        <taxon>Bacillus cereus group</taxon>
    </lineage>
</organism>
<dbReference type="AlphaFoldDB" id="A0A073JSH8"/>